<keyword evidence="1" id="KW-0472">Membrane</keyword>
<evidence type="ECO:0000313" key="2">
    <source>
        <dbReference type="EMBL" id="QFI56442.1"/>
    </source>
</evidence>
<reference evidence="2 3" key="1">
    <citation type="submission" date="2019-05" db="EMBL/GenBank/DDBJ databases">
        <title>OXA-830, a novel chromosomally encoded expanded-spectrum class D beta-lactamase in Aeromonas simiae.</title>
        <authorList>
            <person name="Zhou W."/>
            <person name="Chen Q."/>
        </authorList>
    </citation>
    <scope>NUCLEOTIDE SEQUENCE [LARGE SCALE GENOMIC DNA]</scope>
    <source>
        <strain evidence="2 3">A6</strain>
    </source>
</reference>
<keyword evidence="1" id="KW-1133">Transmembrane helix</keyword>
<dbReference type="EMBL" id="CP040449">
    <property type="protein sequence ID" value="QFI56442.1"/>
    <property type="molecule type" value="Genomic_DNA"/>
</dbReference>
<dbReference type="RefSeq" id="WP_193002851.1">
    <property type="nucleotide sequence ID" value="NZ_CP040449.1"/>
</dbReference>
<accession>A0A5J6WZE1</accession>
<feature type="transmembrane region" description="Helical" evidence="1">
    <location>
        <begin position="21"/>
        <end position="41"/>
    </location>
</feature>
<proteinExistence type="predicted"/>
<keyword evidence="3" id="KW-1185">Reference proteome</keyword>
<dbReference type="PANTHER" id="PTHR28026">
    <property type="entry name" value="DUF962 DOMAIN PROTEIN (AFU_ORTHOLOGUE AFUA_8G05310)"/>
    <property type="match status" value="1"/>
</dbReference>
<evidence type="ECO:0000256" key="1">
    <source>
        <dbReference type="SAM" id="Phobius"/>
    </source>
</evidence>
<sequence>MKSIAAWFAAYATCHRHPGNLAIHQMAVPGICLSVIALLQALPAPVWAGWGALVAIPILLFYLRLSFGLCVRMALFTAAGLWLWQGMDAVSPLWPWVLTLFALLWLAQFIGHRGEGRRPAFFTDQQFLLIGPLWVLAGLYRRLRIPN</sequence>
<dbReference type="KEGG" id="asim:FE240_18200"/>
<organism evidence="2 3">
    <name type="scientific">Aeromonas simiae</name>
    <dbReference type="NCBI Taxonomy" id="218936"/>
    <lineage>
        <taxon>Bacteria</taxon>
        <taxon>Pseudomonadati</taxon>
        <taxon>Pseudomonadota</taxon>
        <taxon>Gammaproteobacteria</taxon>
        <taxon>Aeromonadales</taxon>
        <taxon>Aeromonadaceae</taxon>
        <taxon>Aeromonas</taxon>
    </lineage>
</organism>
<dbReference type="InterPro" id="IPR009305">
    <property type="entry name" value="Mpo1-like"/>
</dbReference>
<dbReference type="PANTHER" id="PTHR28026:SF9">
    <property type="entry name" value="2-HYDROXY-PALMITIC ACID DIOXYGENASE MPO1"/>
    <property type="match status" value="1"/>
</dbReference>
<dbReference type="AlphaFoldDB" id="A0A5J6WZE1"/>
<gene>
    <name evidence="2" type="ORF">FE240_18200</name>
</gene>
<dbReference type="GO" id="GO:0016020">
    <property type="term" value="C:membrane"/>
    <property type="evidence" value="ECO:0007669"/>
    <property type="project" value="GOC"/>
</dbReference>
<dbReference type="Pfam" id="PF06127">
    <property type="entry name" value="Mpo1-like"/>
    <property type="match status" value="1"/>
</dbReference>
<evidence type="ECO:0000313" key="3">
    <source>
        <dbReference type="Proteomes" id="UP000594034"/>
    </source>
</evidence>
<keyword evidence="1" id="KW-0812">Transmembrane</keyword>
<dbReference type="GO" id="GO:0046521">
    <property type="term" value="P:sphingoid catabolic process"/>
    <property type="evidence" value="ECO:0007669"/>
    <property type="project" value="TreeGrafter"/>
</dbReference>
<name>A0A5J6WZE1_9GAMM</name>
<feature type="transmembrane region" description="Helical" evidence="1">
    <location>
        <begin position="93"/>
        <end position="111"/>
    </location>
</feature>
<feature type="transmembrane region" description="Helical" evidence="1">
    <location>
        <begin position="47"/>
        <end position="63"/>
    </location>
</feature>
<protein>
    <submittedName>
        <fullName evidence="2">DUF962 domain-containing protein</fullName>
    </submittedName>
</protein>
<dbReference type="Proteomes" id="UP000594034">
    <property type="component" value="Chromosome"/>
</dbReference>